<dbReference type="Ensembl" id="ENSPKIT00000007269.1">
    <property type="protein sequence ID" value="ENSPKIP00000026513.1"/>
    <property type="gene ID" value="ENSPKIG00000008967.1"/>
</dbReference>
<evidence type="ECO:0000259" key="3">
    <source>
        <dbReference type="PROSITE" id="PS50848"/>
    </source>
</evidence>
<dbReference type="PANTHER" id="PTHR47117">
    <property type="entry name" value="STAR-RELATED LIPID TRANSFER PROTEIN 9"/>
    <property type="match status" value="1"/>
</dbReference>
<keyword evidence="5" id="KW-1185">Reference proteome</keyword>
<feature type="compositionally biased region" description="Low complexity" evidence="2">
    <location>
        <begin position="3001"/>
        <end position="3015"/>
    </location>
</feature>
<feature type="region of interest" description="Disordered" evidence="2">
    <location>
        <begin position="1553"/>
        <end position="1587"/>
    </location>
</feature>
<accession>A0A3B3S8M1</accession>
<dbReference type="Ensembl" id="ENSPKIT00000007312.1">
    <property type="protein sequence ID" value="ENSPKIP00000026555.1"/>
    <property type="gene ID" value="ENSPKIG00000008967.1"/>
</dbReference>
<dbReference type="Gene3D" id="3.30.530.20">
    <property type="match status" value="1"/>
</dbReference>
<proteinExistence type="predicted"/>
<dbReference type="InterPro" id="IPR002913">
    <property type="entry name" value="START_lipid-bd_dom"/>
</dbReference>
<protein>
    <recommendedName>
        <fullName evidence="3">START domain-containing protein</fullName>
    </recommendedName>
</protein>
<evidence type="ECO:0000313" key="5">
    <source>
        <dbReference type="Proteomes" id="UP000261540"/>
    </source>
</evidence>
<feature type="compositionally biased region" description="Polar residues" evidence="2">
    <location>
        <begin position="409"/>
        <end position="421"/>
    </location>
</feature>
<sequence>MVNGREVTEPCQLAQGAVITLGEVHKFRFNHPAEAAILRERRRASEGALSCSMSDLSCLVPRPSEIEEERWEQGGGEKGAVPRQRVQEQQRYVRSLREEIQVEQQRAERDLEREQAYLRQQQREIQQWALQEKQRLSANERNTEESEAQTDLVFKVLKGGVRDTVVGDRKRVVQEELLRHHALRRAENRVRRKRLHYQLGRIAQKRLLLEAKGELQCLECALSPEGSTSSEPGLPVKTKGSSNVLRRHSFSVDLLSRLYPKHSPLFSHIIRRNKRMRNRANTLPTGNRSLEGKTRSLESLKAGLLRPDQLNGGPNKRMPSFTDINVIKSGKEELQQTGSSELHGMDNKKASSTQLNTPYSPPKICKSSSKGSKSLERIRKVFSQSAGPGIRTALSKFFRKPPSGFVGNKGNQPTSTSQFQGNKGDVNLDAKTEQWPLSISLGQGGGHSEEAVNKASVEQAGEKPPHEGSLDNRKGEEEEDSSDCDSSFSLDSLSSAYTKALAEQLRHEEFEGGNNSEPESVNSQISQDSLVMENSSKANTMRLNSKESLSSHCYSQVNEKKFLTEEINNEMFSSLEPRACDEMPAEAFWNLKGFHMAKAGNEKESKTELLSEPQSKAKSAALLLESKGAEEQEGGPQLLANSSSHLSWSGAKENENLCVLTDAWSSTEPPDSPSIYSGSIAISQSVEIHPVCSISLQNSTDITESVSGSETPTIHMNDSKDATLFQQEYWDSESENSQVVGMLEDHKTTSSIAAINSTIKESVYSGSGNLEECSEFVSGMKGVVEDSATLEKSGMQKNDDEKEHLSFKTSMCKHVVVAPLLCKSNCFPSEGEPRTFNSMETFPNDLSLDMECVGADKSVSRGSASGFLCNNTYSTSEDKFLNVKNAGAEEQQMDGIDSAVGSQSVIMSACDTDRSGCHEITVPSNLPLSTKLYSDPFPKRIIDFNEASVVNTLGLPFSKVLEDTLLNESELKGSSRYSCQAMGNTTEDIKVKKATILKTQDSDTMLNESQGTSQTLLSTETVFESKNLKVQSMNPKETLNFPVSSGCYWNEGKCTGSIAEGLSADRSCSESDHQIYLKGKQWAVVCDETKDYSVKTTSKGYKLGVITKCLNQGISQKVYSLKVHKTLQTGYRCKDFKRRKLKLGFCYTTTKYRRKKKAQNKACIYQEKIGKQKSFQKTQSNHLPFSEFFEVSTPTHQNPTNLVDIKKANHISVMYSGLKNCKKCISAESVDVSVGKDEEPAHNRETVTVKQTADIQERIKELLEYSGRGNTEESDPSPVDQKISEVVKEHMEVTLKEFEESSNSDELVYEATTAEMEMDQKKSLLLEQMSLKDMDKSFFAVNIATSPSKSISLTSTNCNKTEATSVMSDTSQKNALTQIQHCSPDREVDRPGTNSGASVHNIMKHKCTVMVVTDGRQTVSESNKTSSSSELSNPANDPVIDVFRNQQVEKHHEANHVQEEVTLECCTAECQSISRHKIDLARTGLCLDSVNQAGSKQNVEKHNIRSSTCLFENCHENDLSRQVHFSKPAIQTEGDNLRNTYASTVGSPITQLKDDQRSTSFHHAEHTSKSCLKRSQSRLNGPGTEDCDVLPKSHKQAQQSHTNMDIHIKPLLPSAKMSNAKMNLHENVSSIDSQNLDRQITKNCRLNFLEEQLCSEDSPQKVSSKYLCSADSQSKVGSEIILSKEISDEGNKKFHKRSCKLVDFTKAFKQEQIQECLAESKESGEGSFQRLYLKSEDSKEETYKVGTNSPTPALQATQEDTIHQTKEFEFHLNFLQSYPSPPNRCTQLTSVYTGSDCCMEVNNESKPLSSFATCTLSQDYYQQDSDIFDMPKDADSSLDDINPSGKTSTSSSDLKDSWKQLQDNKTCQAKPRQKGKLKKLSRLNARAATTSSSDSSANFSSEEVADRPARHKTMPDNQIQCKQDVSVKNKNTCKDHSKDWTAHSSSPSLSFLQNDGTKKELGETLNHKSSTLCTKTKDRDISKRRDGEKGFQEEDTEKKKLAEVSKSDCIQKNVFRYTQKTPKHFSSLLAPKAMVQDLQNFKKMDTTIHFTSSDVNPFIHSWQDTATQRQRKVFGSAADISNKTAELDGAGNRSGRCCSVDNGLNVQSCPFYSHLSTFANNKTLSSTLSSIEGCKEQGSSECQYASNPLLKVHMGSYDSYCSDISRNLGNSSGQVDEIMLVCPSEQESSGAVHKEYSVLTCNRCTQTTVPHKKHKNINHQRRSRTETQRSSMGAEDTDVVSTLANLQNMSLHLSQLIYNTSDLLGNMEAMDTTHVTVNNKTSSSSKCSKRDCSTQTAVDVAIQTDSIIKPVCSKNMQKEQQTKEKAQEVNVTVRVVGVETLSISPEKEDIALPLQGRTFKKNTAQEMPTLPNLSGCSEGSQTAMEIGLPEVKASTSSLKDEVVFQSFSHLKSLASPIFSSDHVPRQSFGTSIGGTKMRGSLLQTTALKTQTPRKDNAFHRVAKGVYVTDRASSPILTVEAGVTQMLKSKSSQSLGNGQMTGLQEPTKELVLEHMNSLSSTAYKLQKLKEQCFSYKQAKILGERSQYGDQPIESSGNRYISSVSLENVRSLNYTPLNKKILQNDSCDRIKDQLVNVRSGVPKPLSMQSAAQGPRSSHLSKIHQASSAIPTYRNDPLFDCKLEESDNRQQVYILDKELSFDNHTLENHQKEVHYTGNALRKPEPFVREETVQLQEDDAVSLMASECNTDILINTRPLVGETEKEYLRIPEDLPLHNKFTNWSGVNCWPPSSPSSSLRQLSQVTSRQEMKGSHSDLGCSESPKTETAMLTDSRLREIERLRQEREQVMATVRLDMNHRQLTVELTEAKLHYGLGETDALLKLMKSGSIEEACDVPTKQQLYDRHRRSIEGLRHEREARLQSCRRPRSLSPSKPTPGRRSELPAGATELPSQQRQHLQKLRQAVVTDTSLTVPLRQTGECPSEIELLLKDYGRAREVAKSEIARARDRLRERTQQEKRRLHQQALSQLVKDDLRFRTRVSSSTLCTGSSLSLSSGPTSGYNSSNTARVKEGSRPSCPLQICEPSEDGRVKFRGCPPKSASLDVDPHRSWASAEDVRVEATVNKSDPQLLSTSHPRGHHRSLSFNSMPSIPPAYQDIAAGALSSAIAEIYSAGNGDLMNLLAGKASSGWRYQGAERGVHAFYKPCSSPSVHSFLGAAELQRPLPSLWCMIRDLSKAHLYHGSVHSTWTRPLDSSTKLVYLLTDVSSCRLVQPLDFCCISKESKQDGEWVLAVRSLCEKSLLPSSAEAVRGELFPSAWLLQPSQQEGREVVRMFYLLQVDLKTAALSPRLLSSVAKKQAAVISELDDFFSL</sequence>
<dbReference type="STRING" id="1676925.ENSPKIP00000026513"/>
<name>A0A3B3S8M1_9TELE</name>
<feature type="region of interest" description="Disordered" evidence="2">
    <location>
        <begin position="2874"/>
        <end position="2908"/>
    </location>
</feature>
<feature type="compositionally biased region" description="Basic residues" evidence="2">
    <location>
        <begin position="1871"/>
        <end position="1881"/>
    </location>
</feature>
<feature type="region of interest" description="Disordered" evidence="2">
    <location>
        <begin position="438"/>
        <end position="489"/>
    </location>
</feature>
<feature type="compositionally biased region" description="Basic residues" evidence="2">
    <location>
        <begin position="2212"/>
        <end position="2222"/>
    </location>
</feature>
<dbReference type="Proteomes" id="UP000261540">
    <property type="component" value="Unplaced"/>
</dbReference>
<evidence type="ECO:0000256" key="2">
    <source>
        <dbReference type="SAM" id="MobiDB-lite"/>
    </source>
</evidence>
<dbReference type="PROSITE" id="PS50848">
    <property type="entry name" value="START"/>
    <property type="match status" value="1"/>
</dbReference>
<feature type="compositionally biased region" description="Basic and acidic residues" evidence="2">
    <location>
        <begin position="1975"/>
        <end position="1998"/>
    </location>
</feature>
<feature type="region of interest" description="Disordered" evidence="2">
    <location>
        <begin position="1970"/>
        <end position="1998"/>
    </location>
</feature>
<keyword evidence="1" id="KW-0175">Coiled coil</keyword>
<feature type="region of interest" description="Disordered" evidence="2">
    <location>
        <begin position="333"/>
        <end position="372"/>
    </location>
</feature>
<dbReference type="PANTHER" id="PTHR47117:SF1">
    <property type="entry name" value="STAR-RELATED LIPID TRANSFER PROTEIN 9"/>
    <property type="match status" value="1"/>
</dbReference>
<feature type="region of interest" description="Disordered" evidence="2">
    <location>
        <begin position="2212"/>
        <end position="2235"/>
    </location>
</feature>
<dbReference type="Pfam" id="PF01852">
    <property type="entry name" value="START"/>
    <property type="match status" value="1"/>
</dbReference>
<dbReference type="InterPro" id="IPR023393">
    <property type="entry name" value="START-like_dom_sf"/>
</dbReference>
<feature type="compositionally biased region" description="Low complexity" evidence="2">
    <location>
        <begin position="362"/>
        <end position="372"/>
    </location>
</feature>
<feature type="domain" description="START" evidence="3">
    <location>
        <begin position="3182"/>
        <end position="3305"/>
    </location>
</feature>
<dbReference type="GeneTree" id="ENSGT00940000164613"/>
<feature type="region of interest" description="Disordered" evidence="2">
    <location>
        <begin position="1827"/>
        <end position="1922"/>
    </location>
</feature>
<dbReference type="GO" id="GO:0008289">
    <property type="term" value="F:lipid binding"/>
    <property type="evidence" value="ECO:0007669"/>
    <property type="project" value="InterPro"/>
</dbReference>
<feature type="region of interest" description="Disordered" evidence="2">
    <location>
        <begin position="3001"/>
        <end position="3031"/>
    </location>
</feature>
<evidence type="ECO:0000313" key="4">
    <source>
        <dbReference type="Ensembl" id="ENSPKIP00000026555.1"/>
    </source>
</evidence>
<organism evidence="4 5">
    <name type="scientific">Paramormyrops kingsleyae</name>
    <dbReference type="NCBI Taxonomy" id="1676925"/>
    <lineage>
        <taxon>Eukaryota</taxon>
        <taxon>Metazoa</taxon>
        <taxon>Chordata</taxon>
        <taxon>Craniata</taxon>
        <taxon>Vertebrata</taxon>
        <taxon>Euteleostomi</taxon>
        <taxon>Actinopterygii</taxon>
        <taxon>Neopterygii</taxon>
        <taxon>Teleostei</taxon>
        <taxon>Osteoglossocephala</taxon>
        <taxon>Osteoglossomorpha</taxon>
        <taxon>Osteoglossiformes</taxon>
        <taxon>Mormyridae</taxon>
        <taxon>Paramormyrops</taxon>
    </lineage>
</organism>
<dbReference type="SUPFAM" id="SSF55961">
    <property type="entry name" value="Bet v1-like"/>
    <property type="match status" value="1"/>
</dbReference>
<feature type="region of interest" description="Disordered" evidence="2">
    <location>
        <begin position="401"/>
        <end position="425"/>
    </location>
</feature>
<dbReference type="Ensembl" id="ENSPKIT00000007356.1">
    <property type="protein sequence ID" value="ENSPKIP00000026598.1"/>
    <property type="gene ID" value="ENSPKIG00000008967.1"/>
</dbReference>
<evidence type="ECO:0000256" key="1">
    <source>
        <dbReference type="SAM" id="Coils"/>
    </source>
</evidence>
<feature type="coiled-coil region" evidence="1">
    <location>
        <begin position="86"/>
        <end position="131"/>
    </location>
</feature>
<feature type="compositionally biased region" description="Low complexity" evidence="2">
    <location>
        <begin position="1420"/>
        <end position="1433"/>
    </location>
</feature>
<feature type="region of interest" description="Disordered" evidence="2">
    <location>
        <begin position="2760"/>
        <end position="2782"/>
    </location>
</feature>
<feature type="compositionally biased region" description="Basic and acidic residues" evidence="2">
    <location>
        <begin position="460"/>
        <end position="476"/>
    </location>
</feature>
<feature type="compositionally biased region" description="Low complexity" evidence="2">
    <location>
        <begin position="1884"/>
        <end position="1901"/>
    </location>
</feature>
<feature type="compositionally biased region" description="Basic and acidic residues" evidence="2">
    <location>
        <begin position="1553"/>
        <end position="1568"/>
    </location>
</feature>
<feature type="region of interest" description="Disordered" evidence="2">
    <location>
        <begin position="1418"/>
        <end position="1437"/>
    </location>
</feature>
<dbReference type="Gene3D" id="2.60.200.20">
    <property type="match status" value="1"/>
</dbReference>
<feature type="coiled-coil region" evidence="1">
    <location>
        <begin position="2944"/>
        <end position="2971"/>
    </location>
</feature>
<reference evidence="4" key="1">
    <citation type="submission" date="2025-05" db="UniProtKB">
        <authorList>
            <consortium name="Ensembl"/>
        </authorList>
    </citation>
    <scope>IDENTIFICATION</scope>
</reference>